<gene>
    <name evidence="2" type="ORF">BG006_009828</name>
</gene>
<comment type="caution">
    <text evidence="2">The sequence shown here is derived from an EMBL/GenBank/DDBJ whole genome shotgun (WGS) entry which is preliminary data.</text>
</comment>
<feature type="region of interest" description="Disordered" evidence="1">
    <location>
        <begin position="145"/>
        <end position="170"/>
    </location>
</feature>
<feature type="compositionally biased region" description="Polar residues" evidence="1">
    <location>
        <begin position="150"/>
        <end position="170"/>
    </location>
</feature>
<dbReference type="AlphaFoldDB" id="A0A9P5SI18"/>
<reference evidence="2" key="1">
    <citation type="journal article" date="2020" name="Fungal Divers.">
        <title>Resolving the Mortierellaceae phylogeny through synthesis of multi-gene phylogenetics and phylogenomics.</title>
        <authorList>
            <person name="Vandepol N."/>
            <person name="Liber J."/>
            <person name="Desiro A."/>
            <person name="Na H."/>
            <person name="Kennedy M."/>
            <person name="Barry K."/>
            <person name="Grigoriev I.V."/>
            <person name="Miller A.N."/>
            <person name="O'Donnell K."/>
            <person name="Stajich J.E."/>
            <person name="Bonito G."/>
        </authorList>
    </citation>
    <scope>NUCLEOTIDE SEQUENCE</scope>
    <source>
        <strain evidence="2">NVP1</strain>
    </source>
</reference>
<keyword evidence="3" id="KW-1185">Reference proteome</keyword>
<protein>
    <submittedName>
        <fullName evidence="2">Uncharacterized protein</fullName>
    </submittedName>
</protein>
<dbReference type="Proteomes" id="UP000696485">
    <property type="component" value="Unassembled WGS sequence"/>
</dbReference>
<proteinExistence type="predicted"/>
<name>A0A9P5SI18_9FUNG</name>
<evidence type="ECO:0000313" key="2">
    <source>
        <dbReference type="EMBL" id="KAF9326781.1"/>
    </source>
</evidence>
<sequence length="170" mass="19640">MRRSQFSTKARTPVHNYFFTTEEWDLDDFCKYVLRRDLTCTPTRALRVWSTSLSTIESNHKLPAHLRDAAGNLQDRPSVFTWTFKKHQMAVLHRDPMSQRKILGDTTVNVEDRDALWIKGLQMHYEEGESKAPYIWFSNDSNNVNSDSSQTSTKECSTDTAHNQSIHASA</sequence>
<organism evidence="2 3">
    <name type="scientific">Podila minutissima</name>
    <dbReference type="NCBI Taxonomy" id="64525"/>
    <lineage>
        <taxon>Eukaryota</taxon>
        <taxon>Fungi</taxon>
        <taxon>Fungi incertae sedis</taxon>
        <taxon>Mucoromycota</taxon>
        <taxon>Mortierellomycotina</taxon>
        <taxon>Mortierellomycetes</taxon>
        <taxon>Mortierellales</taxon>
        <taxon>Mortierellaceae</taxon>
        <taxon>Podila</taxon>
    </lineage>
</organism>
<evidence type="ECO:0000313" key="3">
    <source>
        <dbReference type="Proteomes" id="UP000696485"/>
    </source>
</evidence>
<accession>A0A9P5SI18</accession>
<evidence type="ECO:0000256" key="1">
    <source>
        <dbReference type="SAM" id="MobiDB-lite"/>
    </source>
</evidence>
<dbReference type="EMBL" id="JAAAUY010000737">
    <property type="protein sequence ID" value="KAF9326781.1"/>
    <property type="molecule type" value="Genomic_DNA"/>
</dbReference>